<evidence type="ECO:0000313" key="4">
    <source>
        <dbReference type="Proteomes" id="UP000677804"/>
    </source>
</evidence>
<keyword evidence="4" id="KW-1185">Reference proteome</keyword>
<feature type="chain" id="PRO_5046759329" description="SpaA-like prealbumin fold domain-containing protein" evidence="1">
    <location>
        <begin position="23"/>
        <end position="611"/>
    </location>
</feature>
<dbReference type="Pfam" id="PF24514">
    <property type="entry name" value="SpaA_4"/>
    <property type="match status" value="1"/>
</dbReference>
<dbReference type="InterPro" id="IPR055371">
    <property type="entry name" value="SpaA_PFL_dom_4"/>
</dbReference>
<evidence type="ECO:0000256" key="1">
    <source>
        <dbReference type="SAM" id="SignalP"/>
    </source>
</evidence>
<dbReference type="RefSeq" id="WP_207339050.1">
    <property type="nucleotide sequence ID" value="NZ_CP074405.1"/>
</dbReference>
<sequence length="611" mass="61831">MARTAASVALAMVLAPAVGVVAASSAAAAAVTIGPVEADLRSHRGTDGRGALVPAADNAAAGCIRYAPAPGTPSRTEVRVGHGREQVDSRTRVFVWGAWNHHSYQCPDALGTERSWDDGRVLLPTEYRTKGQGTLGFAPATVASVTTGTSFLVGTLRYANNPTQSVSSHYEGVLGLRLGTRGTLEPTYVLRDTAAGDDTLTFGDLTRTFPVVHDGVDHRLTVEGFTVAAAGAGCGTAPTGAPTTGVTAPHGAVTTACLWARLDQVRAVTVVQQAAAVGDAPASVPPGFVVTAARDADPAVRYTLSPTAVTGPGSSASTAAGTVLARRDRVVLTADAPPASWELSSITCRDGRGVVLAPGATVGLAARSVVLENVPEAATAAAAPIVCTFVSSYVAPTTLTLVSVTVPAGAAPGAGVPTAGWEFTVDALGAAPLVTGPGGSAAATVPVPGATRVVRVTEAVPAGYVVDTVTCRRDDGGAAPVTATGNPYDVRMERGRSHTCTVVNLRPGVEVVAQTFLADDTAFASPLPTGERRTAGTHIVRRYTVRNTGQTTLVDIRLRDAYAAVTVGGATTRGDATIACPGRTDIPAGASVTIPSLAPGQEISCRSTGVL</sequence>
<dbReference type="EMBL" id="CP074405">
    <property type="protein sequence ID" value="QVI61452.1"/>
    <property type="molecule type" value="Genomic_DNA"/>
</dbReference>
<name>A0ABX8D6S4_9CELL</name>
<gene>
    <name evidence="3" type="ORF">KG103_13320</name>
</gene>
<dbReference type="Proteomes" id="UP000677804">
    <property type="component" value="Chromosome"/>
</dbReference>
<evidence type="ECO:0000313" key="3">
    <source>
        <dbReference type="EMBL" id="QVI61452.1"/>
    </source>
</evidence>
<protein>
    <recommendedName>
        <fullName evidence="2">SpaA-like prealbumin fold domain-containing protein</fullName>
    </recommendedName>
</protein>
<feature type="signal peptide" evidence="1">
    <location>
        <begin position="1"/>
        <end position="22"/>
    </location>
</feature>
<accession>A0ABX8D6S4</accession>
<organism evidence="3 4">
    <name type="scientific">Cellulomonas wangleii</name>
    <dbReference type="NCBI Taxonomy" id="2816956"/>
    <lineage>
        <taxon>Bacteria</taxon>
        <taxon>Bacillati</taxon>
        <taxon>Actinomycetota</taxon>
        <taxon>Actinomycetes</taxon>
        <taxon>Micrococcales</taxon>
        <taxon>Cellulomonadaceae</taxon>
        <taxon>Cellulomonas</taxon>
    </lineage>
</organism>
<evidence type="ECO:0000259" key="2">
    <source>
        <dbReference type="Pfam" id="PF24514"/>
    </source>
</evidence>
<reference evidence="3 4" key="1">
    <citation type="submission" date="2021-05" db="EMBL/GenBank/DDBJ databases">
        <title>Novel species in genus Cellulomonas.</title>
        <authorList>
            <person name="Zhang G."/>
        </authorList>
    </citation>
    <scope>NUCLEOTIDE SEQUENCE [LARGE SCALE GENOMIC DNA]</scope>
    <source>
        <strain evidence="4">zg-ZUI222</strain>
    </source>
</reference>
<keyword evidence="1" id="KW-0732">Signal</keyword>
<proteinExistence type="predicted"/>
<feature type="domain" description="SpaA-like prealbumin fold" evidence="2">
    <location>
        <begin position="307"/>
        <end position="391"/>
    </location>
</feature>